<dbReference type="EMBL" id="CP000542">
    <property type="protein sequence ID" value="ABM59397.1"/>
    <property type="molecule type" value="Genomic_DNA"/>
</dbReference>
<dbReference type="AlphaFoldDB" id="A1WP40"/>
<dbReference type="HOGENOM" id="CLU_535210_0_0_4"/>
<dbReference type="Pfam" id="PF18897">
    <property type="entry name" value="Gp3-like"/>
    <property type="match status" value="1"/>
</dbReference>
<dbReference type="eggNOG" id="ENOG502Z8W8">
    <property type="taxonomic scope" value="Bacteria"/>
</dbReference>
<evidence type="ECO:0000313" key="2">
    <source>
        <dbReference type="Proteomes" id="UP000000374"/>
    </source>
</evidence>
<dbReference type="InterPro" id="IPR043991">
    <property type="entry name" value="Gp3-like"/>
</dbReference>
<dbReference type="KEGG" id="vei:Veis_3681"/>
<name>A1WP40_VEREI</name>
<proteinExistence type="predicted"/>
<sequence length="509" mass="54986">MTSFLSDMVARQSAGFSISGKIRAGIKVPTKRTLDNPSAMEIVARVKKGEISFQNAQAEILKKTGLKNPFYPRNSRCFFAHPWDMESGKIASDQLLKLYGQVRDGDPEPRLYRFPVVFADIHRGGIDAALGSGLAVRGGGAQTIHYQSRYGDDGVRRCVYLPPVVPSKDASRKQFSRREFVVRGVCDTDLCPQFASGECRFAGTLRFYIPGMPGAGLYCLETGSTQAASEIYLRLSSLLDECGYLPNFIPDGRPVFWLTKALKNRVYYDEEGNQKKGEQWVPVLETEIDLTKVKMLREHKRMLLAAPSAQPAVSGLPAAWVMPDPQEAGAGHCAAESACQVDNDGVVLEGAPEQVTASDASDAWLVATAAADAGATTGAATEASATGASHGVAVDLLAKARDMGIEHKVTEWAALRYGAQWDKELAGTALEGFRAIHSRFGQHTGSFLDLQIRLLANDIPFQKVALPYFKAKFGGIGLGANLAAIIAHLDELLDQGPSVARSFMQANGV</sequence>
<dbReference type="Proteomes" id="UP000000374">
    <property type="component" value="Chromosome"/>
</dbReference>
<accession>A1WP40</accession>
<protein>
    <submittedName>
        <fullName evidence="1">Uncharacterized protein</fullName>
    </submittedName>
</protein>
<dbReference type="OrthoDB" id="8951748at2"/>
<reference evidence="2" key="1">
    <citation type="submission" date="2006-12" db="EMBL/GenBank/DDBJ databases">
        <title>Complete sequence of chromosome 1 of Verminephrobacter eiseniae EF01-2.</title>
        <authorList>
            <person name="Copeland A."/>
            <person name="Lucas S."/>
            <person name="Lapidus A."/>
            <person name="Barry K."/>
            <person name="Detter J.C."/>
            <person name="Glavina del Rio T."/>
            <person name="Dalin E."/>
            <person name="Tice H."/>
            <person name="Pitluck S."/>
            <person name="Chertkov O."/>
            <person name="Brettin T."/>
            <person name="Bruce D."/>
            <person name="Han C."/>
            <person name="Tapia R."/>
            <person name="Gilna P."/>
            <person name="Schmutz J."/>
            <person name="Larimer F."/>
            <person name="Land M."/>
            <person name="Hauser L."/>
            <person name="Kyrpides N."/>
            <person name="Kim E."/>
            <person name="Stahl D."/>
            <person name="Richardson P."/>
        </authorList>
    </citation>
    <scope>NUCLEOTIDE SEQUENCE [LARGE SCALE GENOMIC DNA]</scope>
    <source>
        <strain evidence="2">EF01-2</strain>
    </source>
</reference>
<dbReference type="RefSeq" id="WP_011811386.1">
    <property type="nucleotide sequence ID" value="NC_008786.1"/>
</dbReference>
<gene>
    <name evidence="1" type="ordered locus">Veis_3681</name>
</gene>
<dbReference type="GeneID" id="76462071"/>
<keyword evidence="2" id="KW-1185">Reference proteome</keyword>
<organism evidence="1 2">
    <name type="scientific">Verminephrobacter eiseniae (strain EF01-2)</name>
    <dbReference type="NCBI Taxonomy" id="391735"/>
    <lineage>
        <taxon>Bacteria</taxon>
        <taxon>Pseudomonadati</taxon>
        <taxon>Pseudomonadota</taxon>
        <taxon>Betaproteobacteria</taxon>
        <taxon>Burkholderiales</taxon>
        <taxon>Comamonadaceae</taxon>
        <taxon>Verminephrobacter</taxon>
    </lineage>
</organism>
<evidence type="ECO:0000313" key="1">
    <source>
        <dbReference type="EMBL" id="ABM59397.1"/>
    </source>
</evidence>